<sequence length="79" mass="8371">MHRLSTAQQAGKILADRRKSLGLSQATAAAGLGISQNRLSELEAGPERLTLDRLISLASLLGFDVVLQEKAPSADAGEW</sequence>
<reference evidence="3" key="1">
    <citation type="journal article" date="2019" name="Int. J. Syst. Evol. Microbiol.">
        <title>The Global Catalogue of Microorganisms (GCM) 10K type strain sequencing project: providing services to taxonomists for standard genome sequencing and annotation.</title>
        <authorList>
            <consortium name="The Broad Institute Genomics Platform"/>
            <consortium name="The Broad Institute Genome Sequencing Center for Infectious Disease"/>
            <person name="Wu L."/>
            <person name="Ma J."/>
        </authorList>
    </citation>
    <scope>NUCLEOTIDE SEQUENCE [LARGE SCALE GENOMIC DNA]</scope>
    <source>
        <strain evidence="3">SHR3</strain>
    </source>
</reference>
<keyword evidence="3" id="KW-1185">Reference proteome</keyword>
<comment type="caution">
    <text evidence="2">The sequence shown here is derived from an EMBL/GenBank/DDBJ whole genome shotgun (WGS) entry which is preliminary data.</text>
</comment>
<feature type="domain" description="HTH cro/C1-type" evidence="1">
    <location>
        <begin position="14"/>
        <end position="68"/>
    </location>
</feature>
<protein>
    <submittedName>
        <fullName evidence="2">Helix-turn-helix domain-containing protein</fullName>
    </submittedName>
</protein>
<dbReference type="PROSITE" id="PS50943">
    <property type="entry name" value="HTH_CROC1"/>
    <property type="match status" value="1"/>
</dbReference>
<dbReference type="RefSeq" id="WP_096446013.1">
    <property type="nucleotide sequence ID" value="NZ_JBHSOG010000060.1"/>
</dbReference>
<proteinExistence type="predicted"/>
<dbReference type="InterPro" id="IPR010982">
    <property type="entry name" value="Lambda_DNA-bd_dom_sf"/>
</dbReference>
<name>A0ABW1AU79_9RHOO</name>
<dbReference type="SMART" id="SM00530">
    <property type="entry name" value="HTH_XRE"/>
    <property type="match status" value="1"/>
</dbReference>
<dbReference type="Gene3D" id="1.10.260.40">
    <property type="entry name" value="lambda repressor-like DNA-binding domains"/>
    <property type="match status" value="1"/>
</dbReference>
<evidence type="ECO:0000313" key="2">
    <source>
        <dbReference type="EMBL" id="MFC5770852.1"/>
    </source>
</evidence>
<dbReference type="Proteomes" id="UP001595974">
    <property type="component" value="Unassembled WGS sequence"/>
</dbReference>
<organism evidence="2 3">
    <name type="scientific">Thauera sinica</name>
    <dbReference type="NCBI Taxonomy" id="2665146"/>
    <lineage>
        <taxon>Bacteria</taxon>
        <taxon>Pseudomonadati</taxon>
        <taxon>Pseudomonadota</taxon>
        <taxon>Betaproteobacteria</taxon>
        <taxon>Rhodocyclales</taxon>
        <taxon>Zoogloeaceae</taxon>
        <taxon>Thauera</taxon>
    </lineage>
</organism>
<accession>A0ABW1AU79</accession>
<dbReference type="EMBL" id="JBHSOG010000060">
    <property type="protein sequence ID" value="MFC5770852.1"/>
    <property type="molecule type" value="Genomic_DNA"/>
</dbReference>
<dbReference type="SUPFAM" id="SSF47413">
    <property type="entry name" value="lambda repressor-like DNA-binding domains"/>
    <property type="match status" value="1"/>
</dbReference>
<gene>
    <name evidence="2" type="ORF">ACFPTN_15840</name>
</gene>
<evidence type="ECO:0000259" key="1">
    <source>
        <dbReference type="PROSITE" id="PS50943"/>
    </source>
</evidence>
<dbReference type="InterPro" id="IPR001387">
    <property type="entry name" value="Cro/C1-type_HTH"/>
</dbReference>
<dbReference type="Pfam" id="PF01381">
    <property type="entry name" value="HTH_3"/>
    <property type="match status" value="1"/>
</dbReference>
<evidence type="ECO:0000313" key="3">
    <source>
        <dbReference type="Proteomes" id="UP001595974"/>
    </source>
</evidence>
<dbReference type="CDD" id="cd00093">
    <property type="entry name" value="HTH_XRE"/>
    <property type="match status" value="1"/>
</dbReference>